<evidence type="ECO:0000313" key="1">
    <source>
        <dbReference type="EMBL" id="KAF0525036.1"/>
    </source>
</evidence>
<sequence length="82" mass="9834">MLQREELLSLQQEPIDIRGRRDQIPTQLIENMFLDEDDDDLVEDHYDEQEINFDTPDNDNTYKDIDMSNNQPHQQKKICVNL</sequence>
<keyword evidence="2" id="KW-1185">Reference proteome</keyword>
<accession>A0A8H4ENN2</accession>
<dbReference type="Proteomes" id="UP000439903">
    <property type="component" value="Unassembled WGS sequence"/>
</dbReference>
<gene>
    <name evidence="1" type="ORF">F8M41_014782</name>
</gene>
<feature type="non-terminal residue" evidence="1">
    <location>
        <position position="1"/>
    </location>
</feature>
<organism evidence="1 2">
    <name type="scientific">Gigaspora margarita</name>
    <dbReference type="NCBI Taxonomy" id="4874"/>
    <lineage>
        <taxon>Eukaryota</taxon>
        <taxon>Fungi</taxon>
        <taxon>Fungi incertae sedis</taxon>
        <taxon>Mucoromycota</taxon>
        <taxon>Glomeromycotina</taxon>
        <taxon>Glomeromycetes</taxon>
        <taxon>Diversisporales</taxon>
        <taxon>Gigasporaceae</taxon>
        <taxon>Gigaspora</taxon>
    </lineage>
</organism>
<dbReference type="EMBL" id="WTPW01000305">
    <property type="protein sequence ID" value="KAF0525036.1"/>
    <property type="molecule type" value="Genomic_DNA"/>
</dbReference>
<protein>
    <submittedName>
        <fullName evidence="1">Uncharacterized protein</fullName>
    </submittedName>
</protein>
<evidence type="ECO:0000313" key="2">
    <source>
        <dbReference type="Proteomes" id="UP000439903"/>
    </source>
</evidence>
<comment type="caution">
    <text evidence="1">The sequence shown here is derived from an EMBL/GenBank/DDBJ whole genome shotgun (WGS) entry which is preliminary data.</text>
</comment>
<proteinExistence type="predicted"/>
<name>A0A8H4ENN2_GIGMA</name>
<dbReference type="AlphaFoldDB" id="A0A8H4ENN2"/>
<reference evidence="1 2" key="1">
    <citation type="journal article" date="2019" name="Environ. Microbiol.">
        <title>At the nexus of three kingdoms: the genome of the mycorrhizal fungus Gigaspora margarita provides insights into plant, endobacterial and fungal interactions.</title>
        <authorList>
            <person name="Venice F."/>
            <person name="Ghignone S."/>
            <person name="Salvioli di Fossalunga A."/>
            <person name="Amselem J."/>
            <person name="Novero M."/>
            <person name="Xianan X."/>
            <person name="Sedzielewska Toro K."/>
            <person name="Morin E."/>
            <person name="Lipzen A."/>
            <person name="Grigoriev I.V."/>
            <person name="Henrissat B."/>
            <person name="Martin F.M."/>
            <person name="Bonfante P."/>
        </authorList>
    </citation>
    <scope>NUCLEOTIDE SEQUENCE [LARGE SCALE GENOMIC DNA]</scope>
    <source>
        <strain evidence="1 2">BEG34</strain>
    </source>
</reference>